<dbReference type="AlphaFoldDB" id="A0A0C3P9A1"/>
<name>A0A0C3P9A1_PISTI</name>
<sequence length="213" mass="24673">LDARVVACKENWVITSPNMDFVEEPYIFEEEELCCRADGRLRVVDCFQWPQTHEKQYEYSICIPRKHSIPTLQIAWYDPTPSDFVVRTGSRFTVGTLQNQPIGQDALCTLMCLARHEVMHLQQHPLLFQDLVMFIAQLQCKILDIYTLLEYIEYVYPLLLNPPSHPPQANSTWMGCFVRATKVCEALYFAGVPIWLVHSKEYIPPTMNIVCSV</sequence>
<feature type="non-terminal residue" evidence="1">
    <location>
        <position position="1"/>
    </location>
</feature>
<keyword evidence="2" id="KW-1185">Reference proteome</keyword>
<dbReference type="Proteomes" id="UP000054217">
    <property type="component" value="Unassembled WGS sequence"/>
</dbReference>
<gene>
    <name evidence="1" type="ORF">M404DRAFT_130862</name>
</gene>
<reference evidence="1 2" key="1">
    <citation type="submission" date="2014-04" db="EMBL/GenBank/DDBJ databases">
        <authorList>
            <consortium name="DOE Joint Genome Institute"/>
            <person name="Kuo A."/>
            <person name="Kohler A."/>
            <person name="Costa M.D."/>
            <person name="Nagy L.G."/>
            <person name="Floudas D."/>
            <person name="Copeland A."/>
            <person name="Barry K.W."/>
            <person name="Cichocki N."/>
            <person name="Veneault-Fourrey C."/>
            <person name="LaButti K."/>
            <person name="Lindquist E.A."/>
            <person name="Lipzen A."/>
            <person name="Lundell T."/>
            <person name="Morin E."/>
            <person name="Murat C."/>
            <person name="Sun H."/>
            <person name="Tunlid A."/>
            <person name="Henrissat B."/>
            <person name="Grigoriev I.V."/>
            <person name="Hibbett D.S."/>
            <person name="Martin F."/>
            <person name="Nordberg H.P."/>
            <person name="Cantor M.N."/>
            <person name="Hua S.X."/>
        </authorList>
    </citation>
    <scope>NUCLEOTIDE SEQUENCE [LARGE SCALE GENOMIC DNA]</scope>
    <source>
        <strain evidence="1 2">Marx 270</strain>
    </source>
</reference>
<dbReference type="OrthoDB" id="2804090at2759"/>
<dbReference type="InParanoid" id="A0A0C3P9A1"/>
<dbReference type="EMBL" id="KN831953">
    <property type="protein sequence ID" value="KIO10095.1"/>
    <property type="molecule type" value="Genomic_DNA"/>
</dbReference>
<evidence type="ECO:0000313" key="2">
    <source>
        <dbReference type="Proteomes" id="UP000054217"/>
    </source>
</evidence>
<organism evidence="1 2">
    <name type="scientific">Pisolithus tinctorius Marx 270</name>
    <dbReference type="NCBI Taxonomy" id="870435"/>
    <lineage>
        <taxon>Eukaryota</taxon>
        <taxon>Fungi</taxon>
        <taxon>Dikarya</taxon>
        <taxon>Basidiomycota</taxon>
        <taxon>Agaricomycotina</taxon>
        <taxon>Agaricomycetes</taxon>
        <taxon>Agaricomycetidae</taxon>
        <taxon>Boletales</taxon>
        <taxon>Sclerodermatineae</taxon>
        <taxon>Pisolithaceae</taxon>
        <taxon>Pisolithus</taxon>
    </lineage>
</organism>
<dbReference type="HOGENOM" id="CLU_016057_0_0_1"/>
<reference evidence="2" key="2">
    <citation type="submission" date="2015-01" db="EMBL/GenBank/DDBJ databases">
        <title>Evolutionary Origins and Diversification of the Mycorrhizal Mutualists.</title>
        <authorList>
            <consortium name="DOE Joint Genome Institute"/>
            <consortium name="Mycorrhizal Genomics Consortium"/>
            <person name="Kohler A."/>
            <person name="Kuo A."/>
            <person name="Nagy L.G."/>
            <person name="Floudas D."/>
            <person name="Copeland A."/>
            <person name="Barry K.W."/>
            <person name="Cichocki N."/>
            <person name="Veneault-Fourrey C."/>
            <person name="LaButti K."/>
            <person name="Lindquist E.A."/>
            <person name="Lipzen A."/>
            <person name="Lundell T."/>
            <person name="Morin E."/>
            <person name="Murat C."/>
            <person name="Riley R."/>
            <person name="Ohm R."/>
            <person name="Sun H."/>
            <person name="Tunlid A."/>
            <person name="Henrissat B."/>
            <person name="Grigoriev I.V."/>
            <person name="Hibbett D.S."/>
            <person name="Martin F."/>
        </authorList>
    </citation>
    <scope>NUCLEOTIDE SEQUENCE [LARGE SCALE GENOMIC DNA]</scope>
    <source>
        <strain evidence="2">Marx 270</strain>
    </source>
</reference>
<evidence type="ECO:0000313" key="1">
    <source>
        <dbReference type="EMBL" id="KIO10095.1"/>
    </source>
</evidence>
<proteinExistence type="predicted"/>
<protein>
    <submittedName>
        <fullName evidence="1">Uncharacterized protein</fullName>
    </submittedName>
</protein>
<accession>A0A0C3P9A1</accession>